<accession>A0A1A8WJS1</accession>
<proteinExistence type="predicted"/>
<feature type="compositionally biased region" description="Polar residues" evidence="1">
    <location>
        <begin position="225"/>
        <end position="238"/>
    </location>
</feature>
<organism evidence="3 4">
    <name type="scientific">Plasmodium ovale curtisi</name>
    <dbReference type="NCBI Taxonomy" id="864141"/>
    <lineage>
        <taxon>Eukaryota</taxon>
        <taxon>Sar</taxon>
        <taxon>Alveolata</taxon>
        <taxon>Apicomplexa</taxon>
        <taxon>Aconoidasida</taxon>
        <taxon>Haemosporida</taxon>
        <taxon>Plasmodiidae</taxon>
        <taxon>Plasmodium</taxon>
        <taxon>Plasmodium (Plasmodium)</taxon>
    </lineage>
</organism>
<feature type="compositionally biased region" description="Polar residues" evidence="1">
    <location>
        <begin position="208"/>
        <end position="218"/>
    </location>
</feature>
<evidence type="ECO:0000256" key="1">
    <source>
        <dbReference type="SAM" id="MobiDB-lite"/>
    </source>
</evidence>
<sequence>MSFKNYCPFDYPSERSIGGLDDLLSSKENVRRLKNNILKNLEIDDINYDLNKIESKKSLLSNNDVSKSKKWYLHFQPLSNISIPQYWKYEKVTLKDILTSNMNAPNSNNVNIQLKKNKKYLKHICKCILKGNPHDSLLKNTFIYAGNYLNGFDKHSNVSFNNNNLSSSILSLNSKAIKNTQNLLNWKLKYANNLTKFQEINPEETEKNSSTFRSTNLGNKKRDTQSTSLNKGNNSDIVSNKYKMTLKSIGKKKRKKS</sequence>
<evidence type="ECO:0000313" key="5">
    <source>
        <dbReference type="Proteomes" id="UP000078560"/>
    </source>
</evidence>
<reference evidence="4 5" key="2">
    <citation type="submission" date="2016-05" db="EMBL/GenBank/DDBJ databases">
        <authorList>
            <person name="Naeem Raeece"/>
        </authorList>
    </citation>
    <scope>NUCLEOTIDE SEQUENCE [LARGE SCALE GENOMIC DNA]</scope>
</reference>
<reference evidence="3" key="1">
    <citation type="submission" date="2016-05" db="EMBL/GenBank/DDBJ databases">
        <authorList>
            <person name="Lavstsen T."/>
            <person name="Jespersen J.S."/>
        </authorList>
    </citation>
    <scope>NUCLEOTIDE SEQUENCE [LARGE SCALE GENOMIC DNA]</scope>
</reference>
<evidence type="ECO:0000313" key="2">
    <source>
        <dbReference type="EMBL" id="SBS84219.1"/>
    </source>
</evidence>
<gene>
    <name evidence="3" type="ORF">POVCU1_022780</name>
    <name evidence="2" type="ORF">POVCU2_0025020</name>
</gene>
<protein>
    <submittedName>
        <fullName evidence="3">Uncharacterized protein</fullName>
    </submittedName>
</protein>
<dbReference type="Proteomes" id="UP000078560">
    <property type="component" value="Unassembled WGS sequence"/>
</dbReference>
<feature type="region of interest" description="Disordered" evidence="1">
    <location>
        <begin position="202"/>
        <end position="257"/>
    </location>
</feature>
<dbReference type="VEuPathDB" id="PlasmoDB:PocGH01_10014800"/>
<dbReference type="EMBL" id="FLQU01000345">
    <property type="protein sequence ID" value="SBS84219.1"/>
    <property type="molecule type" value="Genomic_DNA"/>
</dbReference>
<dbReference type="EMBL" id="FLQV01000427">
    <property type="protein sequence ID" value="SBS92375.1"/>
    <property type="molecule type" value="Genomic_DNA"/>
</dbReference>
<dbReference type="Proteomes" id="UP000078546">
    <property type="component" value="Unassembled WGS sequence"/>
</dbReference>
<name>A0A1A8WJS1_PLAOA</name>
<dbReference type="AlphaFoldDB" id="A0A1A8WJS1"/>
<evidence type="ECO:0000313" key="3">
    <source>
        <dbReference type="EMBL" id="SBS92375.1"/>
    </source>
</evidence>
<evidence type="ECO:0000313" key="4">
    <source>
        <dbReference type="Proteomes" id="UP000078546"/>
    </source>
</evidence>